<accession>A2XJ44</accession>
<dbReference type="HOGENOM" id="CLU_2675456_0_0_1"/>
<dbReference type="AlphaFoldDB" id="A2XJ44"/>
<evidence type="ECO:0000313" key="2">
    <source>
        <dbReference type="Proteomes" id="UP000007015"/>
    </source>
</evidence>
<proteinExistence type="predicted"/>
<organism evidence="1 2">
    <name type="scientific">Oryza sativa subsp. indica</name>
    <name type="common">Rice</name>
    <dbReference type="NCBI Taxonomy" id="39946"/>
    <lineage>
        <taxon>Eukaryota</taxon>
        <taxon>Viridiplantae</taxon>
        <taxon>Streptophyta</taxon>
        <taxon>Embryophyta</taxon>
        <taxon>Tracheophyta</taxon>
        <taxon>Spermatophyta</taxon>
        <taxon>Magnoliopsida</taxon>
        <taxon>Liliopsida</taxon>
        <taxon>Poales</taxon>
        <taxon>Poaceae</taxon>
        <taxon>BOP clade</taxon>
        <taxon>Oryzoideae</taxon>
        <taxon>Oryzeae</taxon>
        <taxon>Oryzinae</taxon>
        <taxon>Oryza</taxon>
        <taxon>Oryza sativa</taxon>
    </lineage>
</organism>
<protein>
    <submittedName>
        <fullName evidence="1">Uncharacterized protein</fullName>
    </submittedName>
</protein>
<keyword evidence="2" id="KW-1185">Reference proteome</keyword>
<reference evidence="1 2" key="1">
    <citation type="journal article" date="2005" name="PLoS Biol.">
        <title>The genomes of Oryza sativa: a history of duplications.</title>
        <authorList>
            <person name="Yu J."/>
            <person name="Wang J."/>
            <person name="Lin W."/>
            <person name="Li S."/>
            <person name="Li H."/>
            <person name="Zhou J."/>
            <person name="Ni P."/>
            <person name="Dong W."/>
            <person name="Hu S."/>
            <person name="Zeng C."/>
            <person name="Zhang J."/>
            <person name="Zhang Y."/>
            <person name="Li R."/>
            <person name="Xu Z."/>
            <person name="Li S."/>
            <person name="Li X."/>
            <person name="Zheng H."/>
            <person name="Cong L."/>
            <person name="Lin L."/>
            <person name="Yin J."/>
            <person name="Geng J."/>
            <person name="Li G."/>
            <person name="Shi J."/>
            <person name="Liu J."/>
            <person name="Lv H."/>
            <person name="Li J."/>
            <person name="Wang J."/>
            <person name="Deng Y."/>
            <person name="Ran L."/>
            <person name="Shi X."/>
            <person name="Wang X."/>
            <person name="Wu Q."/>
            <person name="Li C."/>
            <person name="Ren X."/>
            <person name="Wang J."/>
            <person name="Wang X."/>
            <person name="Li D."/>
            <person name="Liu D."/>
            <person name="Zhang X."/>
            <person name="Ji Z."/>
            <person name="Zhao W."/>
            <person name="Sun Y."/>
            <person name="Zhang Z."/>
            <person name="Bao J."/>
            <person name="Han Y."/>
            <person name="Dong L."/>
            <person name="Ji J."/>
            <person name="Chen P."/>
            <person name="Wu S."/>
            <person name="Liu J."/>
            <person name="Xiao Y."/>
            <person name="Bu D."/>
            <person name="Tan J."/>
            <person name="Yang L."/>
            <person name="Ye C."/>
            <person name="Zhang J."/>
            <person name="Xu J."/>
            <person name="Zhou Y."/>
            <person name="Yu Y."/>
            <person name="Zhang B."/>
            <person name="Zhuang S."/>
            <person name="Wei H."/>
            <person name="Liu B."/>
            <person name="Lei M."/>
            <person name="Yu H."/>
            <person name="Li Y."/>
            <person name="Xu H."/>
            <person name="Wei S."/>
            <person name="He X."/>
            <person name="Fang L."/>
            <person name="Zhang Z."/>
            <person name="Zhang Y."/>
            <person name="Huang X."/>
            <person name="Su Z."/>
            <person name="Tong W."/>
            <person name="Li J."/>
            <person name="Tong Z."/>
            <person name="Li S."/>
            <person name="Ye J."/>
            <person name="Wang L."/>
            <person name="Fang L."/>
            <person name="Lei T."/>
            <person name="Chen C."/>
            <person name="Chen H."/>
            <person name="Xu Z."/>
            <person name="Li H."/>
            <person name="Huang H."/>
            <person name="Zhang F."/>
            <person name="Xu H."/>
            <person name="Li N."/>
            <person name="Zhao C."/>
            <person name="Li S."/>
            <person name="Dong L."/>
            <person name="Huang Y."/>
            <person name="Li L."/>
            <person name="Xi Y."/>
            <person name="Qi Q."/>
            <person name="Li W."/>
            <person name="Zhang B."/>
            <person name="Hu W."/>
            <person name="Zhang Y."/>
            <person name="Tian X."/>
            <person name="Jiao Y."/>
            <person name="Liang X."/>
            <person name="Jin J."/>
            <person name="Gao L."/>
            <person name="Zheng W."/>
            <person name="Hao B."/>
            <person name="Liu S."/>
            <person name="Wang W."/>
            <person name="Yuan L."/>
            <person name="Cao M."/>
            <person name="McDermott J."/>
            <person name="Samudrala R."/>
            <person name="Wang J."/>
            <person name="Wong G.K."/>
            <person name="Yang H."/>
        </authorList>
    </citation>
    <scope>NUCLEOTIDE SEQUENCE [LARGE SCALE GENOMIC DNA]</scope>
    <source>
        <strain evidence="2">cv. 93-11</strain>
    </source>
</reference>
<dbReference type="Proteomes" id="UP000007015">
    <property type="component" value="Chromosome 3"/>
</dbReference>
<gene>
    <name evidence="1" type="ORF">OsI_12461</name>
</gene>
<dbReference type="Gramene" id="BGIOSGA010326-TA">
    <property type="protein sequence ID" value="BGIOSGA010326-PA"/>
    <property type="gene ID" value="BGIOSGA010326"/>
</dbReference>
<evidence type="ECO:0000313" key="1">
    <source>
        <dbReference type="EMBL" id="EAY90854.1"/>
    </source>
</evidence>
<name>A2XJ44_ORYSI</name>
<sequence length="75" mass="8202">MADDAYLETQAIPNVPKGGLFKVATAANFLNQQARNQGGTRDFVWVTLRAARDFFVFGLFNPIMGCGVWAVGHVN</sequence>
<dbReference type="EMBL" id="CM000128">
    <property type="protein sequence ID" value="EAY90854.1"/>
    <property type="molecule type" value="Genomic_DNA"/>
</dbReference>